<dbReference type="RefSeq" id="WP_263076153.1">
    <property type="nucleotide sequence ID" value="NZ_CP089977.1"/>
</dbReference>
<name>A0ABY6F3K8_9GAMM</name>
<organism evidence="1 2">
    <name type="scientific">Moraxella nasicaprae</name>
    <dbReference type="NCBI Taxonomy" id="2904122"/>
    <lineage>
        <taxon>Bacteria</taxon>
        <taxon>Pseudomonadati</taxon>
        <taxon>Pseudomonadota</taxon>
        <taxon>Gammaproteobacteria</taxon>
        <taxon>Moraxellales</taxon>
        <taxon>Moraxellaceae</taxon>
        <taxon>Moraxella</taxon>
    </lineage>
</organism>
<evidence type="ECO:0000313" key="1">
    <source>
        <dbReference type="EMBL" id="UXZ04664.1"/>
    </source>
</evidence>
<accession>A0ABY6F3K8</accession>
<protein>
    <submittedName>
        <fullName evidence="1">Uncharacterized protein</fullName>
    </submittedName>
</protein>
<dbReference type="Proteomes" id="UP001063782">
    <property type="component" value="Chromosome"/>
</dbReference>
<sequence>MWKYLLGGSIPTTTARNPIEERIVKKTLSSVLGNNDGDYDDDDGEDLEEARREKARSEILTSLSEYLEKEGNQLMSILVEQGIVQSMVCKPYVVPARVSLFGWLPITLGMEIRVFTNDKSARDSLRASEDVFKPLSILGNGKRIEEHSLPSFIENSIQNIDLNQVLDKSGKKSELGRVFATSKKWAYFAPTKGADNQRFIFQRVTANFYSLYDCVLTPTDEFCQDMELLSQLDDALQKIEQEVHQITKSV</sequence>
<evidence type="ECO:0000313" key="2">
    <source>
        <dbReference type="Proteomes" id="UP001063782"/>
    </source>
</evidence>
<keyword evidence="2" id="KW-1185">Reference proteome</keyword>
<gene>
    <name evidence="1" type="ORF">LU297_08860</name>
</gene>
<dbReference type="EMBL" id="CP089977">
    <property type="protein sequence ID" value="UXZ04664.1"/>
    <property type="molecule type" value="Genomic_DNA"/>
</dbReference>
<proteinExistence type="predicted"/>
<reference evidence="1" key="1">
    <citation type="submission" date="2021-12" db="EMBL/GenBank/DDBJ databases">
        <title>taxonomy of Moraxella sp. ZY201224.</title>
        <authorList>
            <person name="Li F."/>
        </authorList>
    </citation>
    <scope>NUCLEOTIDE SEQUENCE</scope>
    <source>
        <strain evidence="1">ZY201224</strain>
    </source>
</reference>